<dbReference type="OrthoDB" id="1014870at2"/>
<evidence type="ECO:0000313" key="2">
    <source>
        <dbReference type="EMBL" id="PVX53435.1"/>
    </source>
</evidence>
<evidence type="ECO:0008006" key="4">
    <source>
        <dbReference type="Google" id="ProtNLM"/>
    </source>
</evidence>
<dbReference type="RefSeq" id="WP_116616671.1">
    <property type="nucleotide sequence ID" value="NZ_CAMQYP010000002.1"/>
</dbReference>
<name>A0A2U0U705_9BACT</name>
<feature type="signal peptide" evidence="1">
    <location>
        <begin position="1"/>
        <end position="23"/>
    </location>
</feature>
<comment type="caution">
    <text evidence="2">The sequence shown here is derived from an EMBL/GenBank/DDBJ whole genome shotgun (WGS) entry which is preliminary data.</text>
</comment>
<accession>A0A2U0U705</accession>
<dbReference type="EMBL" id="QENY01000012">
    <property type="protein sequence ID" value="PVX53435.1"/>
    <property type="molecule type" value="Genomic_DNA"/>
</dbReference>
<keyword evidence="1" id="KW-0732">Signal</keyword>
<feature type="chain" id="PRO_5015773762" description="SmpA/OmlA family protein" evidence="1">
    <location>
        <begin position="24"/>
        <end position="111"/>
    </location>
</feature>
<evidence type="ECO:0000256" key="1">
    <source>
        <dbReference type="SAM" id="SignalP"/>
    </source>
</evidence>
<reference evidence="2 3" key="1">
    <citation type="submission" date="2018-05" db="EMBL/GenBank/DDBJ databases">
        <title>Genomic Encyclopedia of Type Strains, Phase IV (KMG-IV): sequencing the most valuable type-strain genomes for metagenomic binning, comparative biology and taxonomic classification.</title>
        <authorList>
            <person name="Goeker M."/>
        </authorList>
    </citation>
    <scope>NUCLEOTIDE SEQUENCE [LARGE SCALE GENOMIC DNA]</scope>
    <source>
        <strain evidence="2 3">DSM 100333</strain>
    </source>
</reference>
<dbReference type="Proteomes" id="UP000245870">
    <property type="component" value="Unassembled WGS sequence"/>
</dbReference>
<sequence>MRKNLFQHIVVTLAMVMTLSSCSILTMRDTAQVIGNLHHGQTYEEVVQVMRGKPKYRRFTEEGLEQWEYRRNMNMAGDYDVIIIGFRDGRVISMDSFRYVAPYQPTIKVDK</sequence>
<evidence type="ECO:0000313" key="3">
    <source>
        <dbReference type="Proteomes" id="UP000245870"/>
    </source>
</evidence>
<gene>
    <name evidence="2" type="ORF">C7379_11216</name>
</gene>
<keyword evidence="3" id="KW-1185">Reference proteome</keyword>
<dbReference type="AlphaFoldDB" id="A0A2U0U705"/>
<organism evidence="2 3">
    <name type="scientific">Hallella colorans</name>
    <dbReference type="NCBI Taxonomy" id="1703337"/>
    <lineage>
        <taxon>Bacteria</taxon>
        <taxon>Pseudomonadati</taxon>
        <taxon>Bacteroidota</taxon>
        <taxon>Bacteroidia</taxon>
        <taxon>Bacteroidales</taxon>
        <taxon>Prevotellaceae</taxon>
        <taxon>Hallella</taxon>
    </lineage>
</organism>
<dbReference type="PROSITE" id="PS51257">
    <property type="entry name" value="PROKAR_LIPOPROTEIN"/>
    <property type="match status" value="1"/>
</dbReference>
<proteinExistence type="predicted"/>
<protein>
    <recommendedName>
        <fullName evidence="4">SmpA/OmlA family protein</fullName>
    </recommendedName>
</protein>